<feature type="chain" id="PRO_5045881585" description="Tat pathway signal protein" evidence="1">
    <location>
        <begin position="38"/>
        <end position="157"/>
    </location>
</feature>
<evidence type="ECO:0000313" key="2">
    <source>
        <dbReference type="EMBL" id="MDQ0995158.1"/>
    </source>
</evidence>
<accession>A0ABU0S368</accession>
<evidence type="ECO:0000313" key="3">
    <source>
        <dbReference type="Proteomes" id="UP001237780"/>
    </source>
</evidence>
<dbReference type="RefSeq" id="WP_307275930.1">
    <property type="nucleotide sequence ID" value="NZ_JAUSZT010000001.1"/>
</dbReference>
<comment type="caution">
    <text evidence="2">The sequence shown here is derived from an EMBL/GenBank/DDBJ whole genome shotgun (WGS) entry which is preliminary data.</text>
</comment>
<dbReference type="EMBL" id="JAUSZT010000001">
    <property type="protein sequence ID" value="MDQ0995158.1"/>
    <property type="molecule type" value="Genomic_DNA"/>
</dbReference>
<name>A0ABU0S368_9HYPH</name>
<organism evidence="2 3">
    <name type="scientific">Phyllobacterium ifriqiyense</name>
    <dbReference type="NCBI Taxonomy" id="314238"/>
    <lineage>
        <taxon>Bacteria</taxon>
        <taxon>Pseudomonadati</taxon>
        <taxon>Pseudomonadota</taxon>
        <taxon>Alphaproteobacteria</taxon>
        <taxon>Hyphomicrobiales</taxon>
        <taxon>Phyllobacteriaceae</taxon>
        <taxon>Phyllobacterium</taxon>
    </lineage>
</organism>
<proteinExistence type="predicted"/>
<protein>
    <recommendedName>
        <fullName evidence="4">Tat pathway signal protein</fullName>
    </recommendedName>
</protein>
<evidence type="ECO:0000256" key="1">
    <source>
        <dbReference type="SAM" id="SignalP"/>
    </source>
</evidence>
<sequence length="157" mass="16812">MVHNTQGHFIRFLTRHSLGLLAATGLLVLAAADIAPAQEGAPPALTLELNALQPSEKGCRLTFVVTNSLGVALDKVGFEVALFNQAQVVDRITVLDFKELPQGKTKVRRFDLGELDCTKITRVLVNDSTECAGAGIDPKACIRQLNPTTKSGIQFGS</sequence>
<keyword evidence="1" id="KW-0732">Signal</keyword>
<feature type="signal peptide" evidence="1">
    <location>
        <begin position="1"/>
        <end position="37"/>
    </location>
</feature>
<gene>
    <name evidence="2" type="ORF">QFZ34_000335</name>
</gene>
<evidence type="ECO:0008006" key="4">
    <source>
        <dbReference type="Google" id="ProtNLM"/>
    </source>
</evidence>
<dbReference type="Proteomes" id="UP001237780">
    <property type="component" value="Unassembled WGS sequence"/>
</dbReference>
<reference evidence="2 3" key="1">
    <citation type="submission" date="2023-07" db="EMBL/GenBank/DDBJ databases">
        <title>Comparative genomics of wheat-associated soil bacteria to identify genetic determinants of phenazine resistance.</title>
        <authorList>
            <person name="Mouncey N."/>
        </authorList>
    </citation>
    <scope>NUCLEOTIDE SEQUENCE [LARGE SCALE GENOMIC DNA]</scope>
    <source>
        <strain evidence="2 3">W4I11</strain>
    </source>
</reference>
<keyword evidence="3" id="KW-1185">Reference proteome</keyword>